<dbReference type="Proteomes" id="UP000006906">
    <property type="component" value="Chromosome 13"/>
</dbReference>
<dbReference type="RefSeq" id="XP_001699065.2">
    <property type="nucleotide sequence ID" value="XM_001699013.2"/>
</dbReference>
<feature type="binding site" evidence="5">
    <location>
        <position position="214"/>
    </location>
    <ligand>
        <name>Zn(2+)</name>
        <dbReference type="ChEBI" id="CHEBI:29105"/>
        <label>2</label>
    </ligand>
</feature>
<sequence length="484" mass="54692">MVLGVLASILRFPVKLVSRFCSWWLKIDLDTAEHLRRHGRGALPPQQLHNVRQEPSPAEPCHHQARRAMNGSAHADADENASSSSRQTPGHLIYDKYASQRRAWCDSIRDQTHAWNFNAFELYTRTHGNPLVTITVTLLESYELLDGWLLDRQKVVNFLLRVESEYNPNSYHNNTHAADVTQTSCVILESFKKQVKQISKLEYFSIIIASAVHDLGHLGVNNDFLINSRHPRATMYNDKSVNENFHIARAFAIARESPDLDIFSGFSLDDQKQIRKLMIETVLSTDMAVHFDLLSRFTSQVDAKPDLSEWTDRTLLYQMLVHLADIANPSRPFHLARGWAERVIEEFCDQGDREAACGLPVSAMCNRVTMNMPRAQLGFINIFLKPTLNCFERAAPDFVRMALEHLDLTIKEWQGLDAGGLVLPPHLMPQPSPQAGQPEQAQQQQQQQGSPATGGKVEDTRAPPMQPQLPLKVVDAGPLPKRHP</sequence>
<dbReference type="OrthoDB" id="189220at2759"/>
<dbReference type="InParanoid" id="A0A2K3D180"/>
<dbReference type="InterPro" id="IPR002073">
    <property type="entry name" value="PDEase_catalytic_dom"/>
</dbReference>
<feature type="binding site" evidence="5">
    <location>
        <position position="325"/>
    </location>
    <ligand>
        <name>Zn(2+)</name>
        <dbReference type="ChEBI" id="CHEBI:29105"/>
        <label>1</label>
    </ligand>
</feature>
<keyword evidence="10" id="KW-1185">Reference proteome</keyword>
<dbReference type="EMBL" id="CM008974">
    <property type="protein sequence ID" value="PNW74290.1"/>
    <property type="molecule type" value="Genomic_DNA"/>
</dbReference>
<dbReference type="KEGG" id="cre:CHLRE_13g603000v5"/>
<evidence type="ECO:0000256" key="7">
    <source>
        <dbReference type="SAM" id="MobiDB-lite"/>
    </source>
</evidence>
<feature type="binding site" evidence="5">
    <location>
        <position position="213"/>
    </location>
    <ligand>
        <name>Zn(2+)</name>
        <dbReference type="ChEBI" id="CHEBI:29105"/>
        <label>1</label>
    </ligand>
</feature>
<evidence type="ECO:0000313" key="9">
    <source>
        <dbReference type="EMBL" id="PNW74290.1"/>
    </source>
</evidence>
<feature type="domain" description="PDEase" evidence="8">
    <location>
        <begin position="84"/>
        <end position="420"/>
    </location>
</feature>
<dbReference type="GO" id="GO:0004115">
    <property type="term" value="F:3',5'-cyclic-AMP phosphodiesterase activity"/>
    <property type="evidence" value="ECO:0000318"/>
    <property type="project" value="GO_Central"/>
</dbReference>
<dbReference type="EC" id="3.1.4.-" evidence="6"/>
<dbReference type="PANTHER" id="PTHR11347">
    <property type="entry name" value="CYCLIC NUCLEOTIDE PHOSPHODIESTERASE"/>
    <property type="match status" value="1"/>
</dbReference>
<evidence type="ECO:0000256" key="6">
    <source>
        <dbReference type="RuleBase" id="RU363067"/>
    </source>
</evidence>
<keyword evidence="2 6" id="KW-0378">Hydrolase</keyword>
<proteinExistence type="inferred from homology"/>
<dbReference type="GO" id="GO:0046872">
    <property type="term" value="F:metal ion binding"/>
    <property type="evidence" value="ECO:0007669"/>
    <property type="project" value="UniProtKB-KW"/>
</dbReference>
<name>A0A2K3D180_CHLRE</name>
<dbReference type="PROSITE" id="PS51845">
    <property type="entry name" value="PDEASE_I_2"/>
    <property type="match status" value="1"/>
</dbReference>
<organism evidence="9 10">
    <name type="scientific">Chlamydomonas reinhardtii</name>
    <name type="common">Chlamydomonas smithii</name>
    <dbReference type="NCBI Taxonomy" id="3055"/>
    <lineage>
        <taxon>Eukaryota</taxon>
        <taxon>Viridiplantae</taxon>
        <taxon>Chlorophyta</taxon>
        <taxon>core chlorophytes</taxon>
        <taxon>Chlorophyceae</taxon>
        <taxon>CS clade</taxon>
        <taxon>Chlamydomonadales</taxon>
        <taxon>Chlamydomonadaceae</taxon>
        <taxon>Chlamydomonas</taxon>
    </lineage>
</organism>
<dbReference type="InterPro" id="IPR003607">
    <property type="entry name" value="HD/PDEase_dom"/>
</dbReference>
<evidence type="ECO:0000256" key="5">
    <source>
        <dbReference type="PIRSR" id="PIRSR623088-3"/>
    </source>
</evidence>
<gene>
    <name evidence="9" type="ORF">CHLRE_13g603000v5</name>
</gene>
<dbReference type="CDD" id="cd00077">
    <property type="entry name" value="HDc"/>
    <property type="match status" value="1"/>
</dbReference>
<dbReference type="GeneID" id="5724619"/>
<evidence type="ECO:0000256" key="2">
    <source>
        <dbReference type="ARBA" id="ARBA00022801"/>
    </source>
</evidence>
<evidence type="ECO:0000313" key="10">
    <source>
        <dbReference type="Proteomes" id="UP000006906"/>
    </source>
</evidence>
<dbReference type="InterPro" id="IPR023174">
    <property type="entry name" value="PDEase_CS"/>
</dbReference>
<feature type="binding site" evidence="4">
    <location>
        <position position="214"/>
    </location>
    <ligand>
        <name>AMP</name>
        <dbReference type="ChEBI" id="CHEBI:456215"/>
    </ligand>
</feature>
<accession>A0A2K3D180</accession>
<keyword evidence="1 5" id="KW-0479">Metal-binding</keyword>
<feature type="binding site" evidence="5">
    <location>
        <position position="214"/>
    </location>
    <ligand>
        <name>Zn(2+)</name>
        <dbReference type="ChEBI" id="CHEBI:29105"/>
        <label>1</label>
    </ligand>
</feature>
<dbReference type="Gramene" id="PNW74290">
    <property type="protein sequence ID" value="PNW74290"/>
    <property type="gene ID" value="CHLRE_13g603000v5"/>
</dbReference>
<reference evidence="9 10" key="1">
    <citation type="journal article" date="2007" name="Science">
        <title>The Chlamydomonas genome reveals the evolution of key animal and plant functions.</title>
        <authorList>
            <person name="Merchant S.S."/>
            <person name="Prochnik S.E."/>
            <person name="Vallon O."/>
            <person name="Harris E.H."/>
            <person name="Karpowicz S.J."/>
            <person name="Witman G.B."/>
            <person name="Terry A."/>
            <person name="Salamov A."/>
            <person name="Fritz-Laylin L.K."/>
            <person name="Marechal-Drouard L."/>
            <person name="Marshall W.F."/>
            <person name="Qu L.H."/>
            <person name="Nelson D.R."/>
            <person name="Sanderfoot A.A."/>
            <person name="Spalding M.H."/>
            <person name="Kapitonov V.V."/>
            <person name="Ren Q."/>
            <person name="Ferris P."/>
            <person name="Lindquist E."/>
            <person name="Shapiro H."/>
            <person name="Lucas S.M."/>
            <person name="Grimwood J."/>
            <person name="Schmutz J."/>
            <person name="Cardol P."/>
            <person name="Cerutti H."/>
            <person name="Chanfreau G."/>
            <person name="Chen C.L."/>
            <person name="Cognat V."/>
            <person name="Croft M.T."/>
            <person name="Dent R."/>
            <person name="Dutcher S."/>
            <person name="Fernandez E."/>
            <person name="Fukuzawa H."/>
            <person name="Gonzalez-Ballester D."/>
            <person name="Gonzalez-Halphen D."/>
            <person name="Hallmann A."/>
            <person name="Hanikenne M."/>
            <person name="Hippler M."/>
            <person name="Inwood W."/>
            <person name="Jabbari K."/>
            <person name="Kalanon M."/>
            <person name="Kuras R."/>
            <person name="Lefebvre P.A."/>
            <person name="Lemaire S.D."/>
            <person name="Lobanov A.V."/>
            <person name="Lohr M."/>
            <person name="Manuell A."/>
            <person name="Meier I."/>
            <person name="Mets L."/>
            <person name="Mittag M."/>
            <person name="Mittelmeier T."/>
            <person name="Moroney J.V."/>
            <person name="Moseley J."/>
            <person name="Napoli C."/>
            <person name="Nedelcu A.M."/>
            <person name="Niyogi K."/>
            <person name="Novoselov S.V."/>
            <person name="Paulsen I.T."/>
            <person name="Pazour G."/>
            <person name="Purton S."/>
            <person name="Ral J.P."/>
            <person name="Riano-Pachon D.M."/>
            <person name="Riekhof W."/>
            <person name="Rymarquis L."/>
            <person name="Schroda M."/>
            <person name="Stern D."/>
            <person name="Umen J."/>
            <person name="Willows R."/>
            <person name="Wilson N."/>
            <person name="Zimmer S.L."/>
            <person name="Allmer J."/>
            <person name="Balk J."/>
            <person name="Bisova K."/>
            <person name="Chen C.J."/>
            <person name="Elias M."/>
            <person name="Gendler K."/>
            <person name="Hauser C."/>
            <person name="Lamb M.R."/>
            <person name="Ledford H."/>
            <person name="Long J.C."/>
            <person name="Minagawa J."/>
            <person name="Page M.D."/>
            <person name="Pan J."/>
            <person name="Pootakham W."/>
            <person name="Roje S."/>
            <person name="Rose A."/>
            <person name="Stahlberg E."/>
            <person name="Terauchi A.M."/>
            <person name="Yang P."/>
            <person name="Ball S."/>
            <person name="Bowler C."/>
            <person name="Dieckmann C.L."/>
            <person name="Gladyshev V.N."/>
            <person name="Green P."/>
            <person name="Jorgensen R."/>
            <person name="Mayfield S."/>
            <person name="Mueller-Roeber B."/>
            <person name="Rajamani S."/>
            <person name="Sayre R.T."/>
            <person name="Brokstein P."/>
            <person name="Dubchak I."/>
            <person name="Goodstein D."/>
            <person name="Hornick L."/>
            <person name="Huang Y.W."/>
            <person name="Jhaveri J."/>
            <person name="Luo Y."/>
            <person name="Martinez D."/>
            <person name="Ngau W.C."/>
            <person name="Otillar B."/>
            <person name="Poliakov A."/>
            <person name="Porter A."/>
            <person name="Szajkowski L."/>
            <person name="Werner G."/>
            <person name="Zhou K."/>
            <person name="Grigoriev I.V."/>
            <person name="Rokhsar D.S."/>
            <person name="Grossman A.R."/>
        </authorList>
    </citation>
    <scope>NUCLEOTIDE SEQUENCE [LARGE SCALE GENOMIC DNA]</scope>
    <source>
        <strain evidence="10">CC-503</strain>
    </source>
</reference>
<dbReference type="SMART" id="SM00471">
    <property type="entry name" value="HDc"/>
    <property type="match status" value="1"/>
</dbReference>
<dbReference type="PRINTS" id="PR00387">
    <property type="entry name" value="PDIESTERASE1"/>
</dbReference>
<feature type="binding site" evidence="4">
    <location>
        <position position="376"/>
    </location>
    <ligand>
        <name>AMP</name>
        <dbReference type="ChEBI" id="CHEBI:456215"/>
    </ligand>
</feature>
<evidence type="ECO:0000256" key="1">
    <source>
        <dbReference type="ARBA" id="ARBA00022723"/>
    </source>
</evidence>
<feature type="binding site" evidence="5">
    <location>
        <position position="176"/>
    </location>
    <ligand>
        <name>Zn(2+)</name>
        <dbReference type="ChEBI" id="CHEBI:29105"/>
        <label>1</label>
    </ligand>
</feature>
<dbReference type="GO" id="GO:0141162">
    <property type="term" value="P:negative regulation of cAMP/PKA signal transduction"/>
    <property type="evidence" value="ECO:0000318"/>
    <property type="project" value="GO_Central"/>
</dbReference>
<dbReference type="GO" id="GO:0047555">
    <property type="term" value="F:3',5'-cyclic-GMP phosphodiesterase activity"/>
    <property type="evidence" value="ECO:0000318"/>
    <property type="project" value="GO_Central"/>
</dbReference>
<dbReference type="GO" id="GO:0007165">
    <property type="term" value="P:signal transduction"/>
    <property type="evidence" value="ECO:0007669"/>
    <property type="project" value="InterPro"/>
</dbReference>
<dbReference type="Pfam" id="PF00233">
    <property type="entry name" value="PDEase_I"/>
    <property type="match status" value="1"/>
</dbReference>
<dbReference type="ExpressionAtlas" id="A0A2K3D180">
    <property type="expression patterns" value="baseline"/>
</dbReference>
<comment type="cofactor">
    <cofactor evidence="6">
        <name>a divalent metal cation</name>
        <dbReference type="ChEBI" id="CHEBI:60240"/>
    </cofactor>
    <text evidence="6">Binds 2 divalent metal cations per subunit. Site 1 may preferentially bind zinc ions, while site 2 has a preference for magnesium and/or manganese ions.</text>
</comment>
<feature type="binding site" evidence="4">
    <location>
        <begin position="172"/>
        <end position="176"/>
    </location>
    <ligand>
        <name>AMP</name>
        <dbReference type="ChEBI" id="CHEBI:456215"/>
    </ligand>
</feature>
<feature type="compositionally biased region" description="Low complexity" evidence="7">
    <location>
        <begin position="433"/>
        <end position="451"/>
    </location>
</feature>
<evidence type="ECO:0000256" key="3">
    <source>
        <dbReference type="PIRSR" id="PIRSR623088-1"/>
    </source>
</evidence>
<comment type="similarity">
    <text evidence="6">Belongs to the cyclic nucleotide phosphodiesterase family.</text>
</comment>
<feature type="region of interest" description="Disordered" evidence="7">
    <location>
        <begin position="41"/>
        <end position="89"/>
    </location>
</feature>
<dbReference type="InterPro" id="IPR036971">
    <property type="entry name" value="PDEase_catalytic_dom_sf"/>
</dbReference>
<dbReference type="InterPro" id="IPR023088">
    <property type="entry name" value="PDEase"/>
</dbReference>
<protein>
    <recommendedName>
        <fullName evidence="6">Phosphodiesterase</fullName>
        <ecNumber evidence="6">3.1.4.-</ecNumber>
    </recommendedName>
</protein>
<dbReference type="PROSITE" id="PS00126">
    <property type="entry name" value="PDEASE_I_1"/>
    <property type="match status" value="1"/>
</dbReference>
<evidence type="ECO:0000259" key="8">
    <source>
        <dbReference type="PROSITE" id="PS51845"/>
    </source>
</evidence>
<dbReference type="Gene3D" id="1.10.1300.10">
    <property type="entry name" value="3'5'-cyclic nucleotide phosphodiesterase, catalytic domain"/>
    <property type="match status" value="1"/>
</dbReference>
<dbReference type="SUPFAM" id="SSF109604">
    <property type="entry name" value="HD-domain/PDEase-like"/>
    <property type="match status" value="1"/>
</dbReference>
<dbReference type="AlphaFoldDB" id="A0A2K3D180"/>
<feature type="binding site" evidence="4">
    <location>
        <position position="325"/>
    </location>
    <ligand>
        <name>AMP</name>
        <dbReference type="ChEBI" id="CHEBI:456215"/>
    </ligand>
</feature>
<feature type="region of interest" description="Disordered" evidence="7">
    <location>
        <begin position="421"/>
        <end position="484"/>
    </location>
</feature>
<dbReference type="STRING" id="3055.A0A2K3D180"/>
<feature type="active site" description="Proton donor" evidence="3">
    <location>
        <position position="172"/>
    </location>
</feature>
<evidence type="ECO:0000256" key="4">
    <source>
        <dbReference type="PIRSR" id="PIRSR623088-2"/>
    </source>
</evidence>